<evidence type="ECO:0000313" key="4">
    <source>
        <dbReference type="Proteomes" id="UP000236333"/>
    </source>
</evidence>
<proteinExistence type="predicted"/>
<dbReference type="GO" id="GO:0005975">
    <property type="term" value="P:carbohydrate metabolic process"/>
    <property type="evidence" value="ECO:0007669"/>
    <property type="project" value="InterPro"/>
</dbReference>
<accession>A0A2J8A6X2</accession>
<protein>
    <submittedName>
        <fullName evidence="3">Transaldolase</fullName>
    </submittedName>
</protein>
<name>A0A2J8A6X2_9CHLO</name>
<comment type="caution">
    <text evidence="3">The sequence shown here is derived from an EMBL/GenBank/DDBJ whole genome shotgun (WGS) entry which is preliminary data.</text>
</comment>
<dbReference type="InterPro" id="IPR013785">
    <property type="entry name" value="Aldolase_TIM"/>
</dbReference>
<dbReference type="PANTHER" id="PTHR10683:SF18">
    <property type="entry name" value="TRANSALDOLASE"/>
    <property type="match status" value="1"/>
</dbReference>
<feature type="compositionally biased region" description="Low complexity" evidence="2">
    <location>
        <begin position="33"/>
        <end position="50"/>
    </location>
</feature>
<dbReference type="PANTHER" id="PTHR10683">
    <property type="entry name" value="TRANSALDOLASE"/>
    <property type="match status" value="1"/>
</dbReference>
<dbReference type="SUPFAM" id="SSF51569">
    <property type="entry name" value="Aldolase"/>
    <property type="match status" value="1"/>
</dbReference>
<dbReference type="OrthoDB" id="2015515at2759"/>
<organism evidence="3 4">
    <name type="scientific">Tetrabaena socialis</name>
    <dbReference type="NCBI Taxonomy" id="47790"/>
    <lineage>
        <taxon>Eukaryota</taxon>
        <taxon>Viridiplantae</taxon>
        <taxon>Chlorophyta</taxon>
        <taxon>core chlorophytes</taxon>
        <taxon>Chlorophyceae</taxon>
        <taxon>CS clade</taxon>
        <taxon>Chlamydomonadales</taxon>
        <taxon>Tetrabaenaceae</taxon>
        <taxon>Tetrabaena</taxon>
    </lineage>
</organism>
<dbReference type="EMBL" id="PGGS01000136">
    <property type="protein sequence ID" value="PNH08282.1"/>
    <property type="molecule type" value="Genomic_DNA"/>
</dbReference>
<feature type="region of interest" description="Disordered" evidence="2">
    <location>
        <begin position="15"/>
        <end position="50"/>
    </location>
</feature>
<dbReference type="Gene3D" id="3.20.20.70">
    <property type="entry name" value="Aldolase class I"/>
    <property type="match status" value="2"/>
</dbReference>
<evidence type="ECO:0000313" key="3">
    <source>
        <dbReference type="EMBL" id="PNH08282.1"/>
    </source>
</evidence>
<dbReference type="AlphaFoldDB" id="A0A2J8A6X2"/>
<sequence length="400" mass="42377">MLLNAKPSAAHCAVAQRRGASSPHPCLPRPRSVKASVATPTVATSPPSSITASSELQGLGRLSTIVPDTLALEALTPGAKLAAGSVSLTTLRSILLSGSSTGLKPYENAINAALTAGAASSSSPLAAASPLDRALVNVGAMMVDAVWGRVETQVDPNLAEDQAASERLRQQSLLGGEQLYMVFSTVQGVAAMQAGVSVLRINVGRIREWHDKNPGVMMNQFGPREAELARVDPGLALVQQLYCYGRRFHPKSAIMAMGLRTRQGTLTDARSSPQPVTLHTNALFDGEAERDDSPYTQGGMRTVDSLVTAAPALNSSELTMRMPSCRYGLPSRSDSSAQPSSRRELVYSVMGWDMEPVTEEAWREGLGPLASDLLAAMLKLRTSDVAELQRLLSARATSTD</sequence>
<dbReference type="InterPro" id="IPR001585">
    <property type="entry name" value="TAL/FSA"/>
</dbReference>
<reference evidence="3 4" key="1">
    <citation type="journal article" date="2017" name="Mol. Biol. Evol.">
        <title>The 4-celled Tetrabaena socialis nuclear genome reveals the essential components for genetic control of cell number at the origin of multicellularity in the volvocine lineage.</title>
        <authorList>
            <person name="Featherston J."/>
            <person name="Arakaki Y."/>
            <person name="Hanschen E.R."/>
            <person name="Ferris P.J."/>
            <person name="Michod R.E."/>
            <person name="Olson B.J.S.C."/>
            <person name="Nozaki H."/>
            <person name="Durand P.M."/>
        </authorList>
    </citation>
    <scope>NUCLEOTIDE SEQUENCE [LARGE SCALE GENOMIC DNA]</scope>
    <source>
        <strain evidence="3 4">NIES-571</strain>
    </source>
</reference>
<gene>
    <name evidence="3" type="ORF">TSOC_005181</name>
</gene>
<dbReference type="Proteomes" id="UP000236333">
    <property type="component" value="Unassembled WGS sequence"/>
</dbReference>
<keyword evidence="4" id="KW-1185">Reference proteome</keyword>
<evidence type="ECO:0000256" key="1">
    <source>
        <dbReference type="ARBA" id="ARBA00023270"/>
    </source>
</evidence>
<keyword evidence="1" id="KW-0704">Schiff base</keyword>
<evidence type="ECO:0000256" key="2">
    <source>
        <dbReference type="SAM" id="MobiDB-lite"/>
    </source>
</evidence>